<accession>A0A133XE41</accession>
<proteinExistence type="predicted"/>
<comment type="caution">
    <text evidence="1">The sequence shown here is derived from an EMBL/GenBank/DDBJ whole genome shotgun (WGS) entry which is preliminary data.</text>
</comment>
<dbReference type="EMBL" id="LODL01000039">
    <property type="protein sequence ID" value="KXB29191.1"/>
    <property type="molecule type" value="Genomic_DNA"/>
</dbReference>
<reference evidence="1 2" key="1">
    <citation type="submission" date="2015-12" db="EMBL/GenBank/DDBJ databases">
        <title>Nitrous oxide reduction kinetics distinguish bacteria harboring typical versus atypical NosZ.</title>
        <authorList>
            <person name="Yoon S."/>
            <person name="Nissen S."/>
            <person name="Park D."/>
            <person name="Sanford R.A."/>
            <person name="Loeffler F.E."/>
        </authorList>
    </citation>
    <scope>NUCLEOTIDE SEQUENCE [LARGE SCALE GENOMIC DNA]</scope>
    <source>
        <strain evidence="1 2">ATCC BAA-841</strain>
    </source>
</reference>
<protein>
    <recommendedName>
        <fullName evidence="3">DUF4276 family protein</fullName>
    </recommendedName>
</protein>
<gene>
    <name evidence="1" type="ORF">AT959_18570</name>
</gene>
<dbReference type="InterPro" id="IPR025455">
    <property type="entry name" value="DUF4276"/>
</dbReference>
<organism evidence="1 2">
    <name type="scientific">Dechloromonas denitrificans</name>
    <dbReference type="NCBI Taxonomy" id="281362"/>
    <lineage>
        <taxon>Bacteria</taxon>
        <taxon>Pseudomonadati</taxon>
        <taxon>Pseudomonadota</taxon>
        <taxon>Betaproteobacteria</taxon>
        <taxon>Rhodocyclales</taxon>
        <taxon>Azonexaceae</taxon>
        <taxon>Dechloromonas</taxon>
    </lineage>
</organism>
<dbReference type="Pfam" id="PF14103">
    <property type="entry name" value="DUF4276"/>
    <property type="match status" value="1"/>
</dbReference>
<dbReference type="AlphaFoldDB" id="A0A133XE41"/>
<dbReference type="RefSeq" id="WP_066886618.1">
    <property type="nucleotide sequence ID" value="NZ_LODL01000039.1"/>
</dbReference>
<dbReference type="STRING" id="281362.AT959_18570"/>
<dbReference type="Proteomes" id="UP000070186">
    <property type="component" value="Unassembled WGS sequence"/>
</dbReference>
<evidence type="ECO:0008006" key="3">
    <source>
        <dbReference type="Google" id="ProtNLM"/>
    </source>
</evidence>
<sequence length="199" mass="22423">MRRLLPIVEGHGEIPAVPILIRNILATRGIHDVQPLSAWRHGEYPSVAKKFDSIFLAAIKENAPILWVMDFDSKDHDCPVKEEQNLLARAESLRPGWPIKIAFLVKEYETLFLIDETATRKVFPDIPAKTSFPENPENIRGAKEWLSKARPSSGSAYKETVHQAKITAHLNFELLRARSSDFAHLERAVVELANSAVPL</sequence>
<evidence type="ECO:0000313" key="1">
    <source>
        <dbReference type="EMBL" id="KXB29191.1"/>
    </source>
</evidence>
<name>A0A133XE41_9RHOO</name>
<evidence type="ECO:0000313" key="2">
    <source>
        <dbReference type="Proteomes" id="UP000070186"/>
    </source>
</evidence>
<keyword evidence="2" id="KW-1185">Reference proteome</keyword>